<dbReference type="Proteomes" id="UP000323258">
    <property type="component" value="Unassembled WGS sequence"/>
</dbReference>
<feature type="transmembrane region" description="Helical" evidence="7">
    <location>
        <begin position="188"/>
        <end position="210"/>
    </location>
</feature>
<keyword evidence="4 7" id="KW-1133">Transmembrane helix</keyword>
<name>A0A5D4GUM8_9HYPH</name>
<feature type="transmembrane region" description="Helical" evidence="7">
    <location>
        <begin position="257"/>
        <end position="275"/>
    </location>
</feature>
<dbReference type="InterPro" id="IPR022369">
    <property type="entry name" value="Integral_membrane_TerC_rswitch"/>
</dbReference>
<keyword evidence="3 7" id="KW-0812">Transmembrane</keyword>
<dbReference type="NCBIfam" id="TIGR03718">
    <property type="entry name" value="R_switched_Alx"/>
    <property type="match status" value="1"/>
</dbReference>
<evidence type="ECO:0000256" key="6">
    <source>
        <dbReference type="SAM" id="MobiDB-lite"/>
    </source>
</evidence>
<evidence type="ECO:0000256" key="2">
    <source>
        <dbReference type="ARBA" id="ARBA00007511"/>
    </source>
</evidence>
<dbReference type="AlphaFoldDB" id="A0A5D4GUM8"/>
<dbReference type="EMBL" id="VSZS01000065">
    <property type="protein sequence ID" value="TYR30995.1"/>
    <property type="molecule type" value="Genomic_DNA"/>
</dbReference>
<feature type="transmembrane region" description="Helical" evidence="7">
    <location>
        <begin position="38"/>
        <end position="59"/>
    </location>
</feature>
<evidence type="ECO:0000256" key="3">
    <source>
        <dbReference type="ARBA" id="ARBA00022692"/>
    </source>
</evidence>
<evidence type="ECO:0000256" key="5">
    <source>
        <dbReference type="ARBA" id="ARBA00023136"/>
    </source>
</evidence>
<organism evidence="8 9">
    <name type="scientific">Neoaquamicrobium microcysteis</name>
    <dbReference type="NCBI Taxonomy" id="2682781"/>
    <lineage>
        <taxon>Bacteria</taxon>
        <taxon>Pseudomonadati</taxon>
        <taxon>Pseudomonadota</taxon>
        <taxon>Alphaproteobacteria</taxon>
        <taxon>Hyphomicrobiales</taxon>
        <taxon>Phyllobacteriaceae</taxon>
        <taxon>Neoaquamicrobium</taxon>
    </lineage>
</organism>
<dbReference type="PANTHER" id="PTHR30238:SF0">
    <property type="entry name" value="THYLAKOID MEMBRANE PROTEIN TERC, CHLOROPLASTIC"/>
    <property type="match status" value="1"/>
</dbReference>
<feature type="transmembrane region" description="Helical" evidence="7">
    <location>
        <begin position="281"/>
        <end position="300"/>
    </location>
</feature>
<feature type="transmembrane region" description="Helical" evidence="7">
    <location>
        <begin position="71"/>
        <end position="91"/>
    </location>
</feature>
<gene>
    <name evidence="8" type="ORF">FY036_16290</name>
</gene>
<feature type="transmembrane region" description="Helical" evidence="7">
    <location>
        <begin position="6"/>
        <end position="26"/>
    </location>
</feature>
<accession>A0A5D4GUM8</accession>
<sequence length="330" mass="37126">MFDHEWLWPGFLAFVAAILFFDLFVLHRKDRVITTREAFLTVGGYVSLAMLFAASIFYFEGRQRGSEFLTGYLVEQALSLDNIFVIALIFAYFKVPAEAQYRVLFYGIVGAIVMRLSLIVPGVHLVDQFWWIGALLGIVLLVSGYKMMTSNGEMADPGNSRIVKWLRSTGRVTEDYEGSKFLTRRNGVLFMTPLFLVLVTVEITDLVFAIDSIPAVLAISNDPFIVFSSNVFAILGLRALFFVLSGMMREFRFLKHGLSLVLIFVGFKMLIQHWYKLPSEVSLGVVALLILGSVLASVIFKEEKKEEEVTPGELAELERKAHHEGEAGKV</sequence>
<dbReference type="InterPro" id="IPR005496">
    <property type="entry name" value="Integral_membrane_TerC"/>
</dbReference>
<feature type="compositionally biased region" description="Basic and acidic residues" evidence="6">
    <location>
        <begin position="316"/>
        <end position="330"/>
    </location>
</feature>
<proteinExistence type="inferred from homology"/>
<keyword evidence="9" id="KW-1185">Reference proteome</keyword>
<dbReference type="PANTHER" id="PTHR30238">
    <property type="entry name" value="MEMBRANE BOUND PREDICTED REDOX MODULATOR"/>
    <property type="match status" value="1"/>
</dbReference>
<feature type="transmembrane region" description="Helical" evidence="7">
    <location>
        <begin position="129"/>
        <end position="145"/>
    </location>
</feature>
<feature type="transmembrane region" description="Helical" evidence="7">
    <location>
        <begin position="103"/>
        <end position="123"/>
    </location>
</feature>
<comment type="subcellular location">
    <subcellularLocation>
        <location evidence="1">Membrane</location>
        <topology evidence="1">Multi-pass membrane protein</topology>
    </subcellularLocation>
</comment>
<protein>
    <submittedName>
        <fullName evidence="8">TerC family protein</fullName>
    </submittedName>
</protein>
<evidence type="ECO:0000313" key="9">
    <source>
        <dbReference type="Proteomes" id="UP000323258"/>
    </source>
</evidence>
<evidence type="ECO:0000313" key="8">
    <source>
        <dbReference type="EMBL" id="TYR30995.1"/>
    </source>
</evidence>
<reference evidence="8 9" key="1">
    <citation type="submission" date="2019-08" db="EMBL/GenBank/DDBJ databases">
        <authorList>
            <person name="Seo Y.L."/>
        </authorList>
    </citation>
    <scope>NUCLEOTIDE SEQUENCE [LARGE SCALE GENOMIC DNA]</scope>
    <source>
        <strain evidence="8 9">MaA-C15</strain>
    </source>
</reference>
<evidence type="ECO:0000256" key="1">
    <source>
        <dbReference type="ARBA" id="ARBA00004141"/>
    </source>
</evidence>
<evidence type="ECO:0000256" key="7">
    <source>
        <dbReference type="SAM" id="Phobius"/>
    </source>
</evidence>
<feature type="transmembrane region" description="Helical" evidence="7">
    <location>
        <begin position="225"/>
        <end position="245"/>
    </location>
</feature>
<comment type="similarity">
    <text evidence="2">Belongs to the TerC family.</text>
</comment>
<dbReference type="Pfam" id="PF03741">
    <property type="entry name" value="TerC"/>
    <property type="match status" value="1"/>
</dbReference>
<dbReference type="OrthoDB" id="9783692at2"/>
<feature type="region of interest" description="Disordered" evidence="6">
    <location>
        <begin position="308"/>
        <end position="330"/>
    </location>
</feature>
<dbReference type="RefSeq" id="WP_148915796.1">
    <property type="nucleotide sequence ID" value="NZ_VSZS01000065.1"/>
</dbReference>
<dbReference type="GO" id="GO:0016020">
    <property type="term" value="C:membrane"/>
    <property type="evidence" value="ECO:0007669"/>
    <property type="project" value="UniProtKB-SubCell"/>
</dbReference>
<evidence type="ECO:0000256" key="4">
    <source>
        <dbReference type="ARBA" id="ARBA00022989"/>
    </source>
</evidence>
<keyword evidence="5 7" id="KW-0472">Membrane</keyword>
<reference evidence="8 9" key="2">
    <citation type="submission" date="2019-09" db="EMBL/GenBank/DDBJ databases">
        <title>Mesorhizobium sp. MaA-C15 isolated from Microcystis aeruginosa.</title>
        <authorList>
            <person name="Jeong S.E."/>
            <person name="Jin H.M."/>
            <person name="Jeon C.O."/>
        </authorList>
    </citation>
    <scope>NUCLEOTIDE SEQUENCE [LARGE SCALE GENOMIC DNA]</scope>
    <source>
        <strain evidence="8 9">MaA-C15</strain>
    </source>
</reference>
<comment type="caution">
    <text evidence="8">The sequence shown here is derived from an EMBL/GenBank/DDBJ whole genome shotgun (WGS) entry which is preliminary data.</text>
</comment>